<name>L9W838_9EURY</name>
<feature type="region of interest" description="Disordered" evidence="1">
    <location>
        <begin position="154"/>
        <end position="173"/>
    </location>
</feature>
<feature type="region of interest" description="Disordered" evidence="1">
    <location>
        <begin position="50"/>
        <end position="72"/>
    </location>
</feature>
<evidence type="ECO:0000256" key="1">
    <source>
        <dbReference type="SAM" id="MobiDB-lite"/>
    </source>
</evidence>
<reference evidence="2 3" key="1">
    <citation type="journal article" date="2014" name="PLoS Genet.">
        <title>Phylogenetically driven sequencing of extremely halophilic archaea reveals strategies for static and dynamic osmo-response.</title>
        <authorList>
            <person name="Becker E.A."/>
            <person name="Seitzer P.M."/>
            <person name="Tritt A."/>
            <person name="Larsen D."/>
            <person name="Krusor M."/>
            <person name="Yao A.I."/>
            <person name="Wu D."/>
            <person name="Madern D."/>
            <person name="Eisen J.A."/>
            <person name="Darling A.E."/>
            <person name="Facciotti M.T."/>
        </authorList>
    </citation>
    <scope>NUCLEOTIDE SEQUENCE [LARGE SCALE GENOMIC DNA]</scope>
    <source>
        <strain evidence="2 3">JCM 14089</strain>
    </source>
</reference>
<dbReference type="eggNOG" id="arCOG07563">
    <property type="taxonomic scope" value="Archaea"/>
</dbReference>
<proteinExistence type="predicted"/>
<protein>
    <submittedName>
        <fullName evidence="2">Uncharacterized protein</fullName>
    </submittedName>
</protein>
<dbReference type="STRING" id="1230460.C495_07840"/>
<accession>L9W838</accession>
<sequence>MFASIPVACVGRALLSSEVVAPSMHYHDASRLAAVLADLRDRGYHCPEPADDELSAVATDGDHPIDGSDDPLSVERARDVTPLSLVSHIGAAADAGRVPVLVVDKWDLADVREILGEPFLLRGRSDGRRQFYSIPDRIALTDGRYACVRTDTEPRWQEESPAMMSVDDDRDRTGTDEPRLVLEADGSVQAGLEAGTLTCPGPDPAVFPYRYSRGTDRRIHVFDQDREVGRYAGIAAMRANAYRPVAMPLVPERHVRTGGQLARDVTLATVAPDGVAYEQP</sequence>
<comment type="caution">
    <text evidence="2">The sequence shown here is derived from an EMBL/GenBank/DDBJ whole genome shotgun (WGS) entry which is preliminary data.</text>
</comment>
<organism evidence="2 3">
    <name type="scientific">Natronorubrum sulfidifaciens JCM 14089</name>
    <dbReference type="NCBI Taxonomy" id="1230460"/>
    <lineage>
        <taxon>Archaea</taxon>
        <taxon>Methanobacteriati</taxon>
        <taxon>Methanobacteriota</taxon>
        <taxon>Stenosarchaea group</taxon>
        <taxon>Halobacteria</taxon>
        <taxon>Halobacteriales</taxon>
        <taxon>Natrialbaceae</taxon>
        <taxon>Natronorubrum</taxon>
    </lineage>
</organism>
<dbReference type="Proteomes" id="UP000011661">
    <property type="component" value="Unassembled WGS sequence"/>
</dbReference>
<dbReference type="AlphaFoldDB" id="L9W838"/>
<keyword evidence="3" id="KW-1185">Reference proteome</keyword>
<evidence type="ECO:0000313" key="3">
    <source>
        <dbReference type="Proteomes" id="UP000011661"/>
    </source>
</evidence>
<gene>
    <name evidence="2" type="ORF">C495_07840</name>
</gene>
<evidence type="ECO:0000313" key="2">
    <source>
        <dbReference type="EMBL" id="ELY45675.1"/>
    </source>
</evidence>
<dbReference type="EMBL" id="AOHX01000033">
    <property type="protein sequence ID" value="ELY45675.1"/>
    <property type="molecule type" value="Genomic_DNA"/>
</dbReference>
<dbReference type="PATRIC" id="fig|1230460.4.peg.1582"/>